<comment type="cofactor">
    <cofactor evidence="19">
        <name>Cu cation</name>
        <dbReference type="ChEBI" id="CHEBI:23378"/>
    </cofactor>
    <text evidence="19">Binds a copper A center.</text>
</comment>
<dbReference type="EC" id="7.1.1.9" evidence="19"/>
<dbReference type="PROSITE" id="PS51007">
    <property type="entry name" value="CYTC"/>
    <property type="match status" value="1"/>
</dbReference>
<evidence type="ECO:0000256" key="5">
    <source>
        <dbReference type="ARBA" id="ARBA00022617"/>
    </source>
</evidence>
<evidence type="ECO:0000256" key="6">
    <source>
        <dbReference type="ARBA" id="ARBA00022660"/>
    </source>
</evidence>
<dbReference type="GO" id="GO:0016491">
    <property type="term" value="F:oxidoreductase activity"/>
    <property type="evidence" value="ECO:0007669"/>
    <property type="project" value="InterPro"/>
</dbReference>
<evidence type="ECO:0000256" key="13">
    <source>
        <dbReference type="ARBA" id="ARBA00023008"/>
    </source>
</evidence>
<dbReference type="SUPFAM" id="SSF81464">
    <property type="entry name" value="Cytochrome c oxidase subunit II-like, transmembrane region"/>
    <property type="match status" value="1"/>
</dbReference>
<dbReference type="InterPro" id="IPR009056">
    <property type="entry name" value="Cyt_c-like_dom"/>
</dbReference>
<keyword evidence="24" id="KW-1185">Reference proteome</keyword>
<keyword evidence="5 17" id="KW-0349">Heme</keyword>
<evidence type="ECO:0000256" key="9">
    <source>
        <dbReference type="ARBA" id="ARBA00022967"/>
    </source>
</evidence>
<organism evidence="23 24">
    <name type="scientific">Scleromatobacter humisilvae</name>
    <dbReference type="NCBI Taxonomy" id="2897159"/>
    <lineage>
        <taxon>Bacteria</taxon>
        <taxon>Pseudomonadati</taxon>
        <taxon>Pseudomonadota</taxon>
        <taxon>Betaproteobacteria</taxon>
        <taxon>Burkholderiales</taxon>
        <taxon>Sphaerotilaceae</taxon>
        <taxon>Scleromatobacter</taxon>
    </lineage>
</organism>
<evidence type="ECO:0000256" key="20">
    <source>
        <dbReference type="SAM" id="Phobius"/>
    </source>
</evidence>
<dbReference type="InterPro" id="IPR008972">
    <property type="entry name" value="Cupredoxin"/>
</dbReference>
<evidence type="ECO:0000256" key="10">
    <source>
        <dbReference type="ARBA" id="ARBA00022982"/>
    </source>
</evidence>
<dbReference type="InterPro" id="IPR045187">
    <property type="entry name" value="CcO_II"/>
</dbReference>
<evidence type="ECO:0000256" key="12">
    <source>
        <dbReference type="ARBA" id="ARBA00023004"/>
    </source>
</evidence>
<dbReference type="Pfam" id="PF00116">
    <property type="entry name" value="COX2"/>
    <property type="match status" value="1"/>
</dbReference>
<keyword evidence="9" id="KW-1278">Translocase</keyword>
<dbReference type="GO" id="GO:0004129">
    <property type="term" value="F:cytochrome-c oxidase activity"/>
    <property type="evidence" value="ECO:0007669"/>
    <property type="project" value="UniProtKB-EC"/>
</dbReference>
<evidence type="ECO:0000256" key="11">
    <source>
        <dbReference type="ARBA" id="ARBA00022989"/>
    </source>
</evidence>
<dbReference type="InterPro" id="IPR001505">
    <property type="entry name" value="Copper_CuA"/>
</dbReference>
<comment type="subcellular location">
    <subcellularLocation>
        <location evidence="18">Cell membrane</location>
        <topology evidence="18">Multi-pass membrane protein</topology>
    </subcellularLocation>
    <subcellularLocation>
        <location evidence="1">Membrane</location>
        <topology evidence="1">Multi-pass membrane protein</topology>
    </subcellularLocation>
    <subcellularLocation>
        <location evidence="2">Periplasm</location>
    </subcellularLocation>
</comment>
<dbReference type="Gene3D" id="1.10.287.90">
    <property type="match status" value="1"/>
</dbReference>
<dbReference type="InterPro" id="IPR036909">
    <property type="entry name" value="Cyt_c-like_dom_sf"/>
</dbReference>
<keyword evidence="8 17" id="KW-0479">Metal-binding</keyword>
<accession>A0A9X1YH87</accession>
<evidence type="ECO:0000313" key="23">
    <source>
        <dbReference type="EMBL" id="MCK9686279.1"/>
    </source>
</evidence>
<keyword evidence="13 19" id="KW-0186">Copper</keyword>
<keyword evidence="6 18" id="KW-0679">Respiratory chain</keyword>
<evidence type="ECO:0000256" key="19">
    <source>
        <dbReference type="RuleBase" id="RU004024"/>
    </source>
</evidence>
<evidence type="ECO:0000256" key="2">
    <source>
        <dbReference type="ARBA" id="ARBA00004418"/>
    </source>
</evidence>
<dbReference type="Proteomes" id="UP001139353">
    <property type="component" value="Unassembled WGS sequence"/>
</dbReference>
<dbReference type="PANTHER" id="PTHR22888">
    <property type="entry name" value="CYTOCHROME C OXIDASE, SUBUNIT II"/>
    <property type="match status" value="1"/>
</dbReference>
<comment type="catalytic activity">
    <reaction evidence="16 19">
        <text>4 Fe(II)-[cytochrome c] + O2 + 8 H(+)(in) = 4 Fe(III)-[cytochrome c] + 2 H2O + 4 H(+)(out)</text>
        <dbReference type="Rhea" id="RHEA:11436"/>
        <dbReference type="Rhea" id="RHEA-COMP:10350"/>
        <dbReference type="Rhea" id="RHEA-COMP:14399"/>
        <dbReference type="ChEBI" id="CHEBI:15377"/>
        <dbReference type="ChEBI" id="CHEBI:15378"/>
        <dbReference type="ChEBI" id="CHEBI:15379"/>
        <dbReference type="ChEBI" id="CHEBI:29033"/>
        <dbReference type="ChEBI" id="CHEBI:29034"/>
        <dbReference type="EC" id="7.1.1.9"/>
    </reaction>
</comment>
<comment type="similarity">
    <text evidence="3 18">Belongs to the cytochrome c oxidase subunit 2 family.</text>
</comment>
<dbReference type="PROSITE" id="PS50857">
    <property type="entry name" value="COX2_CUA"/>
    <property type="match status" value="1"/>
</dbReference>
<dbReference type="PROSITE" id="PS00078">
    <property type="entry name" value="COX2"/>
    <property type="match status" value="1"/>
</dbReference>
<dbReference type="GO" id="GO:0042597">
    <property type="term" value="C:periplasmic space"/>
    <property type="evidence" value="ECO:0007669"/>
    <property type="project" value="UniProtKB-SubCell"/>
</dbReference>
<dbReference type="CDD" id="cd13915">
    <property type="entry name" value="CuRO_HCO_II_like_2"/>
    <property type="match status" value="1"/>
</dbReference>
<evidence type="ECO:0000313" key="24">
    <source>
        <dbReference type="Proteomes" id="UP001139353"/>
    </source>
</evidence>
<dbReference type="InterPro" id="IPR036257">
    <property type="entry name" value="Cyt_c_oxidase_su2_TM_sf"/>
</dbReference>
<feature type="transmembrane region" description="Helical" evidence="20">
    <location>
        <begin position="29"/>
        <end position="54"/>
    </location>
</feature>
<name>A0A9X1YH87_9BURK</name>
<dbReference type="Gene3D" id="2.60.40.420">
    <property type="entry name" value="Cupredoxins - blue copper proteins"/>
    <property type="match status" value="1"/>
</dbReference>
<proteinExistence type="inferred from homology"/>
<dbReference type="AlphaFoldDB" id="A0A9X1YH87"/>
<dbReference type="GO" id="GO:0005507">
    <property type="term" value="F:copper ion binding"/>
    <property type="evidence" value="ECO:0007669"/>
    <property type="project" value="InterPro"/>
</dbReference>
<evidence type="ECO:0000256" key="4">
    <source>
        <dbReference type="ARBA" id="ARBA00022448"/>
    </source>
</evidence>
<reference evidence="23" key="1">
    <citation type="submission" date="2021-11" db="EMBL/GenBank/DDBJ databases">
        <title>BS-T2-15 a new species belonging to the Comamonadaceae family isolated from the soil of a French oak forest.</title>
        <authorList>
            <person name="Mieszkin S."/>
            <person name="Alain K."/>
        </authorList>
    </citation>
    <scope>NUCLEOTIDE SEQUENCE</scope>
    <source>
        <strain evidence="23">BS-T2-15</strain>
    </source>
</reference>
<dbReference type="RefSeq" id="WP_275682307.1">
    <property type="nucleotide sequence ID" value="NZ_JAJLJH010000002.1"/>
</dbReference>
<keyword evidence="14 20" id="KW-0472">Membrane</keyword>
<comment type="function">
    <text evidence="15 19">Subunits I and II form the functional core of the enzyme complex. Electrons originating in cytochrome c are transferred via heme a and Cu(A) to the binuclear center formed by heme a3 and Cu(B).</text>
</comment>
<evidence type="ECO:0000259" key="22">
    <source>
        <dbReference type="PROSITE" id="PS51007"/>
    </source>
</evidence>
<feature type="domain" description="Cytochrome c" evidence="22">
    <location>
        <begin position="221"/>
        <end position="315"/>
    </location>
</feature>
<dbReference type="SUPFAM" id="SSF49503">
    <property type="entry name" value="Cupredoxins"/>
    <property type="match status" value="1"/>
</dbReference>
<dbReference type="Gene3D" id="1.10.760.10">
    <property type="entry name" value="Cytochrome c-like domain"/>
    <property type="match status" value="1"/>
</dbReference>
<dbReference type="SUPFAM" id="SSF46626">
    <property type="entry name" value="Cytochrome c"/>
    <property type="match status" value="1"/>
</dbReference>
<feature type="transmembrane region" description="Helical" evidence="20">
    <location>
        <begin position="75"/>
        <end position="93"/>
    </location>
</feature>
<keyword evidence="7 18" id="KW-0812">Transmembrane</keyword>
<keyword evidence="4 18" id="KW-0813">Transport</keyword>
<evidence type="ECO:0000256" key="14">
    <source>
        <dbReference type="ARBA" id="ARBA00023136"/>
    </source>
</evidence>
<evidence type="ECO:0000256" key="1">
    <source>
        <dbReference type="ARBA" id="ARBA00004141"/>
    </source>
</evidence>
<evidence type="ECO:0000256" key="17">
    <source>
        <dbReference type="PROSITE-ProRule" id="PRU00433"/>
    </source>
</evidence>
<feature type="domain" description="Cytochrome oxidase subunit II copper A binding" evidence="21">
    <location>
        <begin position="104"/>
        <end position="215"/>
    </location>
</feature>
<evidence type="ECO:0000256" key="7">
    <source>
        <dbReference type="ARBA" id="ARBA00022692"/>
    </source>
</evidence>
<dbReference type="NCBIfam" id="TIGR02866">
    <property type="entry name" value="CoxB"/>
    <property type="match status" value="1"/>
</dbReference>
<keyword evidence="12 17" id="KW-0408">Iron</keyword>
<sequence length="320" mass="35104">MAADTDAALSSGFHLMDAAASTQAGRTDAIFLAMVLLCGTVALVLLVLVVLFSIRYRRGSHIDRTPPRELRGIEIAWTIAPLLVFFGIFGWAARDFVTLADPPADALPVTVVAKQWMWKLQHRNGRREINELHVPLGEPVVVTMTSEDVIHSFFIPAFRIKQDVLPGRYTRLWFTATQLGNFPLFCSEYCGSEHSQMIGRVVVMTPADYGRWLAGGPAQPSMGQYGFALFRQLGCSGCHDARSTIHAPLLDGIAGRTTHLQDGRTVVADANYLRDSILVPNKDVVAGFEPVMPSYAGQVSEEDLGALIDYLQSTSKRDSP</sequence>
<dbReference type="InterPro" id="IPR014222">
    <property type="entry name" value="Cyt_c_oxidase_su2"/>
</dbReference>
<dbReference type="PANTHER" id="PTHR22888:SF9">
    <property type="entry name" value="CYTOCHROME C OXIDASE SUBUNIT 2"/>
    <property type="match status" value="1"/>
</dbReference>
<evidence type="ECO:0000256" key="16">
    <source>
        <dbReference type="ARBA" id="ARBA00047816"/>
    </source>
</evidence>
<dbReference type="EMBL" id="JAJLJH010000002">
    <property type="protein sequence ID" value="MCK9686279.1"/>
    <property type="molecule type" value="Genomic_DNA"/>
</dbReference>
<dbReference type="GO" id="GO:0042773">
    <property type="term" value="P:ATP synthesis coupled electron transport"/>
    <property type="evidence" value="ECO:0007669"/>
    <property type="project" value="TreeGrafter"/>
</dbReference>
<protein>
    <recommendedName>
        <fullName evidence="19">Cytochrome c oxidase subunit 2</fullName>
        <ecNumber evidence="19">7.1.1.9</ecNumber>
    </recommendedName>
</protein>
<dbReference type="GO" id="GO:0005886">
    <property type="term" value="C:plasma membrane"/>
    <property type="evidence" value="ECO:0007669"/>
    <property type="project" value="UniProtKB-SubCell"/>
</dbReference>
<dbReference type="InterPro" id="IPR002429">
    <property type="entry name" value="CcO_II-like_C"/>
</dbReference>
<evidence type="ECO:0000256" key="3">
    <source>
        <dbReference type="ARBA" id="ARBA00007866"/>
    </source>
</evidence>
<dbReference type="GO" id="GO:0020037">
    <property type="term" value="F:heme binding"/>
    <property type="evidence" value="ECO:0007669"/>
    <property type="project" value="InterPro"/>
</dbReference>
<keyword evidence="11 20" id="KW-1133">Transmembrane helix</keyword>
<dbReference type="Pfam" id="PF00034">
    <property type="entry name" value="Cytochrom_C"/>
    <property type="match status" value="1"/>
</dbReference>
<comment type="caution">
    <text evidence="23">The sequence shown here is derived from an EMBL/GenBank/DDBJ whole genome shotgun (WGS) entry which is preliminary data.</text>
</comment>
<keyword evidence="10 18" id="KW-0249">Electron transport</keyword>
<dbReference type="Pfam" id="PF02790">
    <property type="entry name" value="COX2_TM"/>
    <property type="match status" value="1"/>
</dbReference>
<dbReference type="InterPro" id="IPR011759">
    <property type="entry name" value="Cyt_c_oxidase_su2_TM_dom"/>
</dbReference>
<evidence type="ECO:0000259" key="21">
    <source>
        <dbReference type="PROSITE" id="PS50857"/>
    </source>
</evidence>
<evidence type="ECO:0000256" key="8">
    <source>
        <dbReference type="ARBA" id="ARBA00022723"/>
    </source>
</evidence>
<gene>
    <name evidence="23" type="primary">coxB</name>
    <name evidence="23" type="ORF">LPC04_11230</name>
</gene>
<evidence type="ECO:0000256" key="18">
    <source>
        <dbReference type="RuleBase" id="RU000456"/>
    </source>
</evidence>
<evidence type="ECO:0000256" key="15">
    <source>
        <dbReference type="ARBA" id="ARBA00024688"/>
    </source>
</evidence>